<evidence type="ECO:0000313" key="3">
    <source>
        <dbReference type="Proteomes" id="UP000499080"/>
    </source>
</evidence>
<dbReference type="EMBL" id="BGPR01020832">
    <property type="protein sequence ID" value="GBN85549.1"/>
    <property type="molecule type" value="Genomic_DNA"/>
</dbReference>
<dbReference type="Proteomes" id="UP000499080">
    <property type="component" value="Unassembled WGS sequence"/>
</dbReference>
<dbReference type="AlphaFoldDB" id="A0A4Y2SE07"/>
<organism evidence="2 3">
    <name type="scientific">Araneus ventricosus</name>
    <name type="common">Orbweaver spider</name>
    <name type="synonym">Epeira ventricosa</name>
    <dbReference type="NCBI Taxonomy" id="182803"/>
    <lineage>
        <taxon>Eukaryota</taxon>
        <taxon>Metazoa</taxon>
        <taxon>Ecdysozoa</taxon>
        <taxon>Arthropoda</taxon>
        <taxon>Chelicerata</taxon>
        <taxon>Arachnida</taxon>
        <taxon>Araneae</taxon>
        <taxon>Araneomorphae</taxon>
        <taxon>Entelegynae</taxon>
        <taxon>Araneoidea</taxon>
        <taxon>Araneidae</taxon>
        <taxon>Araneus</taxon>
    </lineage>
</organism>
<keyword evidence="3" id="KW-1185">Reference proteome</keyword>
<comment type="caution">
    <text evidence="2">The sequence shown here is derived from an EMBL/GenBank/DDBJ whole genome shotgun (WGS) entry which is preliminary data.</text>
</comment>
<evidence type="ECO:0000313" key="2">
    <source>
        <dbReference type="EMBL" id="GBN85549.1"/>
    </source>
</evidence>
<name>A0A4Y2SE07_ARAVE</name>
<proteinExistence type="predicted"/>
<sequence length="113" mass="13240">MVFISAIQQECAKDASFKMSIPTRHKRCIIQNVDPDSKQKMHHSQCRPRLDTKDASFKMSTPTRHKRCIIHNVDPDSTQKMHHSQCRSRLDTKDAHPKCRSRLDIKVQRVNVY</sequence>
<reference evidence="2 3" key="1">
    <citation type="journal article" date="2019" name="Sci. Rep.">
        <title>Orb-weaving spider Araneus ventricosus genome elucidates the spidroin gene catalogue.</title>
        <authorList>
            <person name="Kono N."/>
            <person name="Nakamura H."/>
            <person name="Ohtoshi R."/>
            <person name="Moran D.A.P."/>
            <person name="Shinohara A."/>
            <person name="Yoshida Y."/>
            <person name="Fujiwara M."/>
            <person name="Mori M."/>
            <person name="Tomita M."/>
            <person name="Arakawa K."/>
        </authorList>
    </citation>
    <scope>NUCLEOTIDE SEQUENCE [LARGE SCALE GENOMIC DNA]</scope>
</reference>
<accession>A0A4Y2SE07</accession>
<gene>
    <name evidence="2" type="ORF">AVEN_173994_1</name>
</gene>
<evidence type="ECO:0000256" key="1">
    <source>
        <dbReference type="SAM" id="MobiDB-lite"/>
    </source>
</evidence>
<feature type="region of interest" description="Disordered" evidence="1">
    <location>
        <begin position="35"/>
        <end position="55"/>
    </location>
</feature>
<protein>
    <submittedName>
        <fullName evidence="2">Uncharacterized protein</fullName>
    </submittedName>
</protein>